<proteinExistence type="predicted"/>
<reference evidence="1" key="1">
    <citation type="submission" date="2021-02" db="EMBL/GenBank/DDBJ databases">
        <authorList>
            <person name="Nowell W R."/>
        </authorList>
    </citation>
    <scope>NUCLEOTIDE SEQUENCE</scope>
</reference>
<dbReference type="Proteomes" id="UP000681720">
    <property type="component" value="Unassembled WGS sequence"/>
</dbReference>
<protein>
    <submittedName>
        <fullName evidence="1">Uncharacterized protein</fullName>
    </submittedName>
</protein>
<accession>A0A8S3IKM7</accession>
<dbReference type="AlphaFoldDB" id="A0A8S3IKM7"/>
<dbReference type="PANTHER" id="PTHR47666">
    <property type="entry name" value="PROTEIN VASCULAR ASSOCIATED DEATH 1, CHLOROPLASTIC"/>
    <property type="match status" value="1"/>
</dbReference>
<dbReference type="PANTHER" id="PTHR47666:SF1">
    <property type="entry name" value="PROTEIN VASCULAR ASSOCIATED DEATH 1, CHLOROPLASTIC"/>
    <property type="match status" value="1"/>
</dbReference>
<feature type="non-terminal residue" evidence="1">
    <location>
        <position position="1"/>
    </location>
</feature>
<gene>
    <name evidence="1" type="ORF">GIL414_LOCUS75686</name>
</gene>
<evidence type="ECO:0000313" key="2">
    <source>
        <dbReference type="Proteomes" id="UP000681720"/>
    </source>
</evidence>
<dbReference type="EMBL" id="CAJOBJ010343620">
    <property type="protein sequence ID" value="CAF5198211.1"/>
    <property type="molecule type" value="Genomic_DNA"/>
</dbReference>
<sequence length="128" mass="14782">STDRANPYFALQRRRGHDEQQSGFASLFVATIDSVLDSKTNRYRILHQRPDSEVYHLIAEADTREEIEEHWKWIEEYLMPTLGGIDAGIDVTDYVECKIKSLCAQVDEAEIDGKNSKQKKSIKMKIYS</sequence>
<organism evidence="1 2">
    <name type="scientific">Rotaria magnacalcarata</name>
    <dbReference type="NCBI Taxonomy" id="392030"/>
    <lineage>
        <taxon>Eukaryota</taxon>
        <taxon>Metazoa</taxon>
        <taxon>Spiralia</taxon>
        <taxon>Gnathifera</taxon>
        <taxon>Rotifera</taxon>
        <taxon>Eurotatoria</taxon>
        <taxon>Bdelloidea</taxon>
        <taxon>Philodinida</taxon>
        <taxon>Philodinidae</taxon>
        <taxon>Rotaria</taxon>
    </lineage>
</organism>
<evidence type="ECO:0000313" key="1">
    <source>
        <dbReference type="EMBL" id="CAF5198211.1"/>
    </source>
</evidence>
<comment type="caution">
    <text evidence="1">The sequence shown here is derived from an EMBL/GenBank/DDBJ whole genome shotgun (WGS) entry which is preliminary data.</text>
</comment>
<name>A0A8S3IKM7_9BILA</name>